<dbReference type="AlphaFoldDB" id="A0A1I7WTT0"/>
<keyword evidence="1" id="KW-0547">Nucleotide-binding</keyword>
<dbReference type="Pfam" id="PF03630">
    <property type="entry name" value="Fumble"/>
    <property type="match status" value="1"/>
</dbReference>
<evidence type="ECO:0000313" key="4">
    <source>
        <dbReference type="Proteomes" id="UP000095283"/>
    </source>
</evidence>
<dbReference type="GO" id="GO:0015937">
    <property type="term" value="P:coenzyme A biosynthetic process"/>
    <property type="evidence" value="ECO:0007669"/>
    <property type="project" value="UniProtKB-KW"/>
</dbReference>
<dbReference type="SUPFAM" id="SSF53067">
    <property type="entry name" value="Actin-like ATPase domain"/>
    <property type="match status" value="1"/>
</dbReference>
<dbReference type="Proteomes" id="UP000095283">
    <property type="component" value="Unplaced"/>
</dbReference>
<evidence type="ECO:0000313" key="5">
    <source>
        <dbReference type="WBParaSite" id="Hba_08580"/>
    </source>
</evidence>
<dbReference type="GO" id="GO:0004594">
    <property type="term" value="F:pantothenate kinase activity"/>
    <property type="evidence" value="ECO:0007669"/>
    <property type="project" value="TreeGrafter"/>
</dbReference>
<name>A0A1I7WTT0_HETBA</name>
<accession>A0A1I7WTT0</accession>
<reference evidence="5" key="1">
    <citation type="submission" date="2016-11" db="UniProtKB">
        <authorList>
            <consortium name="WormBaseParasite"/>
        </authorList>
    </citation>
    <scope>IDENTIFICATION</scope>
</reference>
<evidence type="ECO:0000256" key="1">
    <source>
        <dbReference type="ARBA" id="ARBA00022741"/>
    </source>
</evidence>
<dbReference type="Gene3D" id="3.30.420.40">
    <property type="match status" value="1"/>
</dbReference>
<keyword evidence="2" id="KW-0067">ATP-binding</keyword>
<evidence type="ECO:0000256" key="3">
    <source>
        <dbReference type="ARBA" id="ARBA00022993"/>
    </source>
</evidence>
<keyword evidence="3" id="KW-0173">Coenzyme A biosynthesis</keyword>
<protein>
    <submittedName>
        <fullName evidence="5">PNPLA domain-containing protein</fullName>
    </submittedName>
</protein>
<organism evidence="4 5">
    <name type="scientific">Heterorhabditis bacteriophora</name>
    <name type="common">Entomopathogenic nematode worm</name>
    <dbReference type="NCBI Taxonomy" id="37862"/>
    <lineage>
        <taxon>Eukaryota</taxon>
        <taxon>Metazoa</taxon>
        <taxon>Ecdysozoa</taxon>
        <taxon>Nematoda</taxon>
        <taxon>Chromadorea</taxon>
        <taxon>Rhabditida</taxon>
        <taxon>Rhabditina</taxon>
        <taxon>Rhabditomorpha</taxon>
        <taxon>Strongyloidea</taxon>
        <taxon>Heterorhabditidae</taxon>
        <taxon>Heterorhabditis</taxon>
    </lineage>
</organism>
<dbReference type="GO" id="GO:0005524">
    <property type="term" value="F:ATP binding"/>
    <property type="evidence" value="ECO:0007669"/>
    <property type="project" value="UniProtKB-KW"/>
</dbReference>
<dbReference type="GO" id="GO:0005829">
    <property type="term" value="C:cytosol"/>
    <property type="evidence" value="ECO:0007669"/>
    <property type="project" value="TreeGrafter"/>
</dbReference>
<proteinExistence type="predicted"/>
<dbReference type="PANTHER" id="PTHR12280">
    <property type="entry name" value="PANTOTHENATE KINASE"/>
    <property type="match status" value="1"/>
</dbReference>
<sequence>MDELLLNSHLRRVDDIGDGLVRVEQPILLQKPTTPHIVLPNEARFAPLLLKSRFALDIGNFYYLFRRNANQAGIFNCMPMRRGPSSKRFHAKVFFRPYTCAKLAMRCSNLVAFQYSISVMDFVNNVQRRVRVQNWHDRAPDDVIHCTGGGSYKYADLMHTSLGVRCAAGLALASFNVDSPTTFQRVGGSSMGGGAFIGLGNLLTDAQSLSKFLLTLHILYIYCFVIF</sequence>
<dbReference type="WBParaSite" id="Hba_08580">
    <property type="protein sequence ID" value="Hba_08580"/>
    <property type="gene ID" value="Hba_08580"/>
</dbReference>
<dbReference type="InterPro" id="IPR043129">
    <property type="entry name" value="ATPase_NBD"/>
</dbReference>
<dbReference type="InterPro" id="IPR004567">
    <property type="entry name" value="Type_II_PanK"/>
</dbReference>
<dbReference type="GO" id="GO:0005634">
    <property type="term" value="C:nucleus"/>
    <property type="evidence" value="ECO:0007669"/>
    <property type="project" value="TreeGrafter"/>
</dbReference>
<dbReference type="PANTHER" id="PTHR12280:SF20">
    <property type="entry name" value="4'-PHOSPHOPANTETHEINE PHOSPHATASE"/>
    <property type="match status" value="1"/>
</dbReference>
<evidence type="ECO:0000256" key="2">
    <source>
        <dbReference type="ARBA" id="ARBA00022840"/>
    </source>
</evidence>
<keyword evidence="4" id="KW-1185">Reference proteome</keyword>